<evidence type="ECO:0000313" key="2">
    <source>
        <dbReference type="Proteomes" id="UP001165063"/>
    </source>
</evidence>
<accession>A0A9W6Z1S7</accession>
<organism evidence="1 2">
    <name type="scientific">Ambrosiozyma monospora</name>
    <name type="common">Yeast</name>
    <name type="synonym">Endomycopsis monosporus</name>
    <dbReference type="NCBI Taxonomy" id="43982"/>
    <lineage>
        <taxon>Eukaryota</taxon>
        <taxon>Fungi</taxon>
        <taxon>Dikarya</taxon>
        <taxon>Ascomycota</taxon>
        <taxon>Saccharomycotina</taxon>
        <taxon>Pichiomycetes</taxon>
        <taxon>Pichiales</taxon>
        <taxon>Pichiaceae</taxon>
        <taxon>Ambrosiozyma</taxon>
    </lineage>
</organism>
<sequence length="97" mass="11093">MVSFRAFLSAAAFNDLIQWESNVPDNCYINYQSISNSTGHFLLTQFVDEDDRVIGQYLVEAQRRPADYSAEITVNDQFPSYAYTVQPTMQVYYQAGS</sequence>
<dbReference type="AlphaFoldDB" id="A0A9W6Z1S7"/>
<evidence type="ECO:0000313" key="1">
    <source>
        <dbReference type="EMBL" id="GMG37652.1"/>
    </source>
</evidence>
<dbReference type="Proteomes" id="UP001165063">
    <property type="component" value="Unassembled WGS sequence"/>
</dbReference>
<protein>
    <submittedName>
        <fullName evidence="1">Unnamed protein product</fullName>
    </submittedName>
</protein>
<gene>
    <name evidence="1" type="ORF">Amon01_000484400</name>
</gene>
<keyword evidence="2" id="KW-1185">Reference proteome</keyword>
<comment type="caution">
    <text evidence="1">The sequence shown here is derived from an EMBL/GenBank/DDBJ whole genome shotgun (WGS) entry which is preliminary data.</text>
</comment>
<proteinExistence type="predicted"/>
<name>A0A9W6Z1S7_AMBMO</name>
<dbReference type="EMBL" id="BSXU01002448">
    <property type="protein sequence ID" value="GMG37652.1"/>
    <property type="molecule type" value="Genomic_DNA"/>
</dbReference>
<reference evidence="1" key="1">
    <citation type="submission" date="2023-04" db="EMBL/GenBank/DDBJ databases">
        <title>Ambrosiozyma monospora NBRC 1965.</title>
        <authorList>
            <person name="Ichikawa N."/>
            <person name="Sato H."/>
            <person name="Tonouchi N."/>
        </authorList>
    </citation>
    <scope>NUCLEOTIDE SEQUENCE</scope>
    <source>
        <strain evidence="1">NBRC 1965</strain>
    </source>
</reference>